<proteinExistence type="predicted"/>
<evidence type="ECO:0000313" key="2">
    <source>
        <dbReference type="Proteomes" id="UP000325081"/>
    </source>
</evidence>
<protein>
    <submittedName>
        <fullName evidence="1">Proteasome assembly chaperone 2</fullName>
    </submittedName>
</protein>
<name>A0A5A7Q2G1_STRAF</name>
<keyword evidence="2" id="KW-1185">Reference proteome</keyword>
<sequence>MKVCRLFKLALEKASVRVDVIEGRLNNNHMEKEKIDRRKIRPLLFLSVIVQINRHDETGERPSIQARLEEGPSEGDEVGSLQNISKERIDDLDAASYENKALNSGYLNDGGRFCSNGNSGFLRAWHEEDEYKEEIESYSSTARYSQRQRRQAIKLLRYRCSIRCFFPLDLVPSFPSQRP</sequence>
<reference evidence="2" key="1">
    <citation type="journal article" date="2019" name="Curr. Biol.">
        <title>Genome Sequence of Striga asiatica Provides Insight into the Evolution of Plant Parasitism.</title>
        <authorList>
            <person name="Yoshida S."/>
            <person name="Kim S."/>
            <person name="Wafula E.K."/>
            <person name="Tanskanen J."/>
            <person name="Kim Y.M."/>
            <person name="Honaas L."/>
            <person name="Yang Z."/>
            <person name="Spallek T."/>
            <person name="Conn C.E."/>
            <person name="Ichihashi Y."/>
            <person name="Cheong K."/>
            <person name="Cui S."/>
            <person name="Der J.P."/>
            <person name="Gundlach H."/>
            <person name="Jiao Y."/>
            <person name="Hori C."/>
            <person name="Ishida J.K."/>
            <person name="Kasahara H."/>
            <person name="Kiba T."/>
            <person name="Kim M.S."/>
            <person name="Koo N."/>
            <person name="Laohavisit A."/>
            <person name="Lee Y.H."/>
            <person name="Lumba S."/>
            <person name="McCourt P."/>
            <person name="Mortimer J.C."/>
            <person name="Mutuku J.M."/>
            <person name="Nomura T."/>
            <person name="Sasaki-Sekimoto Y."/>
            <person name="Seto Y."/>
            <person name="Wang Y."/>
            <person name="Wakatake T."/>
            <person name="Sakakibara H."/>
            <person name="Demura T."/>
            <person name="Yamaguchi S."/>
            <person name="Yoneyama K."/>
            <person name="Manabe R.I."/>
            <person name="Nelson D.C."/>
            <person name="Schulman A.H."/>
            <person name="Timko M.P."/>
            <person name="dePamphilis C.W."/>
            <person name="Choi D."/>
            <person name="Shirasu K."/>
        </authorList>
    </citation>
    <scope>NUCLEOTIDE SEQUENCE [LARGE SCALE GENOMIC DNA]</scope>
    <source>
        <strain evidence="2">cv. UVA1</strain>
    </source>
</reference>
<dbReference type="GO" id="GO:0000502">
    <property type="term" value="C:proteasome complex"/>
    <property type="evidence" value="ECO:0007669"/>
    <property type="project" value="UniProtKB-KW"/>
</dbReference>
<organism evidence="1 2">
    <name type="scientific">Striga asiatica</name>
    <name type="common">Asiatic witchweed</name>
    <name type="synonym">Buchnera asiatica</name>
    <dbReference type="NCBI Taxonomy" id="4170"/>
    <lineage>
        <taxon>Eukaryota</taxon>
        <taxon>Viridiplantae</taxon>
        <taxon>Streptophyta</taxon>
        <taxon>Embryophyta</taxon>
        <taxon>Tracheophyta</taxon>
        <taxon>Spermatophyta</taxon>
        <taxon>Magnoliopsida</taxon>
        <taxon>eudicotyledons</taxon>
        <taxon>Gunneridae</taxon>
        <taxon>Pentapetalae</taxon>
        <taxon>asterids</taxon>
        <taxon>lamiids</taxon>
        <taxon>Lamiales</taxon>
        <taxon>Orobanchaceae</taxon>
        <taxon>Buchnereae</taxon>
        <taxon>Striga</taxon>
    </lineage>
</organism>
<dbReference type="AlphaFoldDB" id="A0A5A7Q2G1"/>
<evidence type="ECO:0000313" key="1">
    <source>
        <dbReference type="EMBL" id="GER38992.1"/>
    </source>
</evidence>
<gene>
    <name evidence="1" type="ORF">STAS_15557</name>
</gene>
<dbReference type="Proteomes" id="UP000325081">
    <property type="component" value="Unassembled WGS sequence"/>
</dbReference>
<accession>A0A5A7Q2G1</accession>
<comment type="caution">
    <text evidence="1">The sequence shown here is derived from an EMBL/GenBank/DDBJ whole genome shotgun (WGS) entry which is preliminary data.</text>
</comment>
<dbReference type="EMBL" id="BKCP01005572">
    <property type="protein sequence ID" value="GER38992.1"/>
    <property type="molecule type" value="Genomic_DNA"/>
</dbReference>
<keyword evidence="1" id="KW-0647">Proteasome</keyword>